<dbReference type="Pfam" id="PF04191">
    <property type="entry name" value="PEMT"/>
    <property type="match status" value="1"/>
</dbReference>
<evidence type="ECO:0000256" key="3">
    <source>
        <dbReference type="ARBA" id="ARBA00022989"/>
    </source>
</evidence>
<comment type="subcellular location">
    <subcellularLocation>
        <location evidence="1">Endomembrane system</location>
        <topology evidence="1">Multi-pass membrane protein</topology>
    </subcellularLocation>
</comment>
<feature type="transmembrane region" description="Helical" evidence="5">
    <location>
        <begin position="53"/>
        <end position="73"/>
    </location>
</feature>
<gene>
    <name evidence="6" type="ORF">SAMN02746065_101313</name>
</gene>
<evidence type="ECO:0000313" key="7">
    <source>
        <dbReference type="Proteomes" id="UP000192418"/>
    </source>
</evidence>
<keyword evidence="6" id="KW-0808">Transferase</keyword>
<dbReference type="InterPro" id="IPR052527">
    <property type="entry name" value="Metal_cation-efflux_comp"/>
</dbReference>
<dbReference type="GO" id="GO:0012505">
    <property type="term" value="C:endomembrane system"/>
    <property type="evidence" value="ECO:0007669"/>
    <property type="project" value="UniProtKB-SubCell"/>
</dbReference>
<keyword evidence="7" id="KW-1185">Reference proteome</keyword>
<dbReference type="GO" id="GO:0008168">
    <property type="term" value="F:methyltransferase activity"/>
    <property type="evidence" value="ECO:0007669"/>
    <property type="project" value="UniProtKB-KW"/>
</dbReference>
<dbReference type="OrthoDB" id="9811969at2"/>
<dbReference type="STRING" id="1121400.SAMN02746065_101313"/>
<keyword evidence="4 5" id="KW-0472">Membrane</keyword>
<dbReference type="Gene3D" id="1.20.120.1630">
    <property type="match status" value="1"/>
</dbReference>
<feature type="transmembrane region" description="Helical" evidence="5">
    <location>
        <begin position="108"/>
        <end position="138"/>
    </location>
</feature>
<keyword evidence="2 5" id="KW-0812">Transmembrane</keyword>
<evidence type="ECO:0000256" key="2">
    <source>
        <dbReference type="ARBA" id="ARBA00022692"/>
    </source>
</evidence>
<name>A0A1W1YSG6_9BACT</name>
<protein>
    <submittedName>
        <fullName evidence="6">Protein-S-isoprenylcysteine O-methyltransferase Ste14</fullName>
    </submittedName>
</protein>
<dbReference type="EMBL" id="FWXY01000001">
    <property type="protein sequence ID" value="SMC39052.1"/>
    <property type="molecule type" value="Genomic_DNA"/>
</dbReference>
<dbReference type="Proteomes" id="UP000192418">
    <property type="component" value="Unassembled WGS sequence"/>
</dbReference>
<evidence type="ECO:0000256" key="1">
    <source>
        <dbReference type="ARBA" id="ARBA00004127"/>
    </source>
</evidence>
<evidence type="ECO:0000313" key="6">
    <source>
        <dbReference type="EMBL" id="SMC39052.1"/>
    </source>
</evidence>
<dbReference type="RefSeq" id="WP_084066611.1">
    <property type="nucleotide sequence ID" value="NZ_FWXY01000001.1"/>
</dbReference>
<accession>A0A1W1YSG6</accession>
<evidence type="ECO:0000256" key="4">
    <source>
        <dbReference type="ARBA" id="ARBA00023136"/>
    </source>
</evidence>
<proteinExistence type="predicted"/>
<dbReference type="AlphaFoldDB" id="A0A1W1YSG6"/>
<organism evidence="6 7">
    <name type="scientific">Desulfocicer vacuolatum DSM 3385</name>
    <dbReference type="NCBI Taxonomy" id="1121400"/>
    <lineage>
        <taxon>Bacteria</taxon>
        <taxon>Pseudomonadati</taxon>
        <taxon>Thermodesulfobacteriota</taxon>
        <taxon>Desulfobacteria</taxon>
        <taxon>Desulfobacterales</taxon>
        <taxon>Desulfobacteraceae</taxon>
        <taxon>Desulfocicer</taxon>
    </lineage>
</organism>
<sequence>MLVQVALKNQKKDNPGVNIMPPVVFYACLIAGGVAEFFFPSFILMLDHPMVRIIGILIGSAGFIFMMCAHEKFKALGTNVPTNQSASLCVIKGAYRFSRNPMYVGGSAFFLGLGLALGSLWMIVSYFPLGIYLACYVVPKEESYMERTFKNEYLLYCEKVRRWV</sequence>
<dbReference type="GO" id="GO:0032259">
    <property type="term" value="P:methylation"/>
    <property type="evidence" value="ECO:0007669"/>
    <property type="project" value="UniProtKB-KW"/>
</dbReference>
<dbReference type="PANTHER" id="PTHR43847:SF1">
    <property type="entry name" value="BLL3993 PROTEIN"/>
    <property type="match status" value="1"/>
</dbReference>
<keyword evidence="6" id="KW-0489">Methyltransferase</keyword>
<dbReference type="PANTHER" id="PTHR43847">
    <property type="entry name" value="BLL3993 PROTEIN"/>
    <property type="match status" value="1"/>
</dbReference>
<reference evidence="6 7" key="1">
    <citation type="submission" date="2017-04" db="EMBL/GenBank/DDBJ databases">
        <authorList>
            <person name="Afonso C.L."/>
            <person name="Miller P.J."/>
            <person name="Scott M.A."/>
            <person name="Spackman E."/>
            <person name="Goraichik I."/>
            <person name="Dimitrov K.M."/>
            <person name="Suarez D.L."/>
            <person name="Swayne D.E."/>
        </authorList>
    </citation>
    <scope>NUCLEOTIDE SEQUENCE [LARGE SCALE GENOMIC DNA]</scope>
    <source>
        <strain evidence="6 7">DSM 3385</strain>
    </source>
</reference>
<keyword evidence="3 5" id="KW-1133">Transmembrane helix</keyword>
<feature type="transmembrane region" description="Helical" evidence="5">
    <location>
        <begin position="23"/>
        <end position="46"/>
    </location>
</feature>
<dbReference type="InterPro" id="IPR007318">
    <property type="entry name" value="Phopholipid_MeTrfase"/>
</dbReference>
<evidence type="ECO:0000256" key="5">
    <source>
        <dbReference type="SAM" id="Phobius"/>
    </source>
</evidence>